<dbReference type="EMBL" id="JACHGB010000002">
    <property type="protein sequence ID" value="MBB5271291.1"/>
    <property type="molecule type" value="Genomic_DNA"/>
</dbReference>
<protein>
    <submittedName>
        <fullName evidence="1">Uncharacterized protein</fullName>
    </submittedName>
</protein>
<accession>A0A7W8HFX9</accession>
<gene>
    <name evidence="1" type="ORF">HNQ70_001295</name>
</gene>
<sequence length="190" mass="21216">MWHMIAIRDGGHVLAVFQNNFADLVEKLLPDLDTFERISFKMAVSMSTVGTRAHAAKVPEWEQKFIARLRQRMAEVGHLLTFDLSGDEVPKYLPDLLEGYRGNHLDIFAFAVDELHGSDAAVLTIEVFDSPSFLQRLTKAVRAPIQKFVIPVRDIKRIVGTSMQMELSTRTGVLRLTRKGSVTQGGAHAG</sequence>
<proteinExistence type="predicted"/>
<name>A0A7W8HFX9_9BURK</name>
<keyword evidence="2" id="KW-1185">Reference proteome</keyword>
<evidence type="ECO:0000313" key="2">
    <source>
        <dbReference type="Proteomes" id="UP000532440"/>
    </source>
</evidence>
<reference evidence="1 2" key="1">
    <citation type="submission" date="2020-08" db="EMBL/GenBank/DDBJ databases">
        <title>Genomic Encyclopedia of Type Strains, Phase IV (KMG-IV): sequencing the most valuable type-strain genomes for metagenomic binning, comparative biology and taxonomic classification.</title>
        <authorList>
            <person name="Goeker M."/>
        </authorList>
    </citation>
    <scope>NUCLEOTIDE SEQUENCE [LARGE SCALE GENOMIC DNA]</scope>
    <source>
        <strain evidence="1 2">DSM 29781</strain>
    </source>
</reference>
<comment type="caution">
    <text evidence="1">The sequence shown here is derived from an EMBL/GenBank/DDBJ whole genome shotgun (WGS) entry which is preliminary data.</text>
</comment>
<dbReference type="Proteomes" id="UP000532440">
    <property type="component" value="Unassembled WGS sequence"/>
</dbReference>
<dbReference type="AlphaFoldDB" id="A0A7W8HFX9"/>
<dbReference type="RefSeq" id="WP_183965422.1">
    <property type="nucleotide sequence ID" value="NZ_BAABEW010000017.1"/>
</dbReference>
<evidence type="ECO:0000313" key="1">
    <source>
        <dbReference type="EMBL" id="MBB5271291.1"/>
    </source>
</evidence>
<organism evidence="1 2">
    <name type="scientific">Quisquiliibacterium transsilvanicum</name>
    <dbReference type="NCBI Taxonomy" id="1549638"/>
    <lineage>
        <taxon>Bacteria</taxon>
        <taxon>Pseudomonadati</taxon>
        <taxon>Pseudomonadota</taxon>
        <taxon>Betaproteobacteria</taxon>
        <taxon>Burkholderiales</taxon>
        <taxon>Burkholderiaceae</taxon>
        <taxon>Quisquiliibacterium</taxon>
    </lineage>
</organism>